<dbReference type="Pfam" id="PF00359">
    <property type="entry name" value="PTS_EIIA_2"/>
    <property type="match status" value="1"/>
</dbReference>
<dbReference type="HOGENOM" id="CLU_072531_6_0_11"/>
<sequence>MTSLLHTDLIILDAEVASAEEAIRLMGDRLEKLGFVTEGYADMVCDREKTYPTGLPGASWAIALPHTDPTLVIRPAVGVIVPREPVEFKMMGAPDTTLDVRLIMPLVIKDANSQLSLLKTMMGVIADAQLLERIRRSRDPREIIELLRPIECDEPGRMSGGTPRPKIR</sequence>
<dbReference type="RefSeq" id="WP_013709121.1">
    <property type="nucleotide sequence ID" value="NC_015389.1"/>
</dbReference>
<dbReference type="OrthoDB" id="3192919at2"/>
<dbReference type="InterPro" id="IPR016152">
    <property type="entry name" value="PTrfase/Anion_transptr"/>
</dbReference>
<gene>
    <name evidence="2" type="ordered locus">Corgl_1277</name>
</gene>
<dbReference type="PROSITE" id="PS51094">
    <property type="entry name" value="PTS_EIIA_TYPE_2"/>
    <property type="match status" value="1"/>
</dbReference>
<proteinExistence type="predicted"/>
<dbReference type="eggNOG" id="COG1762">
    <property type="taxonomic scope" value="Bacteria"/>
</dbReference>
<evidence type="ECO:0000313" key="3">
    <source>
        <dbReference type="Proteomes" id="UP000006851"/>
    </source>
</evidence>
<dbReference type="InterPro" id="IPR002178">
    <property type="entry name" value="PTS_EIIA_type-2_dom"/>
</dbReference>
<dbReference type="STRING" id="700015.Corgl_1277"/>
<dbReference type="Gene3D" id="3.40.930.10">
    <property type="entry name" value="Mannitol-specific EII, Chain A"/>
    <property type="match status" value="1"/>
</dbReference>
<evidence type="ECO:0000259" key="1">
    <source>
        <dbReference type="PROSITE" id="PS51094"/>
    </source>
</evidence>
<organism evidence="2 3">
    <name type="scientific">Coriobacterium glomerans (strain ATCC 49209 / DSM 20642 / JCM 10262 / PW2)</name>
    <dbReference type="NCBI Taxonomy" id="700015"/>
    <lineage>
        <taxon>Bacteria</taxon>
        <taxon>Bacillati</taxon>
        <taxon>Actinomycetota</taxon>
        <taxon>Coriobacteriia</taxon>
        <taxon>Coriobacteriales</taxon>
        <taxon>Coriobacteriaceae</taxon>
        <taxon>Coriobacterium</taxon>
    </lineage>
</organism>
<dbReference type="KEGG" id="cgo:Corgl_1277"/>
<keyword evidence="3" id="KW-1185">Reference proteome</keyword>
<evidence type="ECO:0000313" key="2">
    <source>
        <dbReference type="EMBL" id="AEB07378.1"/>
    </source>
</evidence>
<dbReference type="PANTHER" id="PTHR47738:SF3">
    <property type="entry name" value="PHOSPHOTRANSFERASE SYSTEM MANNITOL_FRUCTOSE-SPECIFIC IIA DOMAIN CONTAINING PROTEIN"/>
    <property type="match status" value="1"/>
</dbReference>
<name>F2N8J5_CORGP</name>
<accession>F2N8J5</accession>
<dbReference type="CDD" id="cd00211">
    <property type="entry name" value="PTS_IIA_fru"/>
    <property type="match status" value="1"/>
</dbReference>
<feature type="domain" description="PTS EIIA type-2" evidence="1">
    <location>
        <begin position="3"/>
        <end position="150"/>
    </location>
</feature>
<dbReference type="InterPro" id="IPR051541">
    <property type="entry name" value="PTS_SugarTrans_NitroReg"/>
</dbReference>
<dbReference type="EMBL" id="CP002628">
    <property type="protein sequence ID" value="AEB07378.1"/>
    <property type="molecule type" value="Genomic_DNA"/>
</dbReference>
<protein>
    <submittedName>
        <fullName evidence="2">PTS IIA-like nitrogen-regulatory protein PtsN</fullName>
    </submittedName>
</protein>
<reference evidence="3" key="1">
    <citation type="journal article" date="2013" name="Stand. Genomic Sci.">
        <title>Complete genome sequence of Coriobacterium glomerans type strain (PW2(T)) from the midgut of Pyrrhocoris apterus L. (red soldier bug).</title>
        <authorList>
            <person name="Stackebrandt E."/>
            <person name="Zeytun A."/>
            <person name="Lapidus A."/>
            <person name="Nolan M."/>
            <person name="Lucas S."/>
            <person name="Hammon N."/>
            <person name="Deshpande S."/>
            <person name="Cheng J.F."/>
            <person name="Tapia R."/>
            <person name="Goodwin L.A."/>
            <person name="Pitluck S."/>
            <person name="Liolios K."/>
            <person name="Pagani I."/>
            <person name="Ivanova N."/>
            <person name="Mavromatis K."/>
            <person name="Mikhailova N."/>
            <person name="Huntemann M."/>
            <person name="Pati A."/>
            <person name="Chen A."/>
            <person name="Palaniappan K."/>
            <person name="Chang Y.J."/>
            <person name="Land M."/>
            <person name="Hauser L."/>
            <person name="Rohde M."/>
            <person name="Pukall R."/>
            <person name="Goker M."/>
            <person name="Detter J.C."/>
            <person name="Woyke T."/>
            <person name="Bristow J."/>
            <person name="Eisen J.A."/>
            <person name="Markowitz V."/>
            <person name="Hugenholtz P."/>
            <person name="Kyrpides N.C."/>
            <person name="Klenk H.P."/>
        </authorList>
    </citation>
    <scope>NUCLEOTIDE SEQUENCE</scope>
    <source>
        <strain evidence="3">ATCC 49209 / DSM 20642 / JCM 10262 / PW2</strain>
    </source>
</reference>
<dbReference type="PANTHER" id="PTHR47738">
    <property type="entry name" value="PTS SYSTEM FRUCTOSE-LIKE EIIA COMPONENT-RELATED"/>
    <property type="match status" value="1"/>
</dbReference>
<dbReference type="Proteomes" id="UP000006851">
    <property type="component" value="Chromosome"/>
</dbReference>
<dbReference type="SUPFAM" id="SSF55804">
    <property type="entry name" value="Phoshotransferase/anion transport protein"/>
    <property type="match status" value="1"/>
</dbReference>
<dbReference type="AlphaFoldDB" id="F2N8J5"/>